<protein>
    <submittedName>
        <fullName evidence="1">Uncharacterized protein</fullName>
    </submittedName>
</protein>
<gene>
    <name evidence="1" type="ORF">NLG97_g3972</name>
</gene>
<dbReference type="EMBL" id="JANAKD010000363">
    <property type="protein sequence ID" value="KAJ3494599.1"/>
    <property type="molecule type" value="Genomic_DNA"/>
</dbReference>
<evidence type="ECO:0000313" key="1">
    <source>
        <dbReference type="EMBL" id="KAJ3494599.1"/>
    </source>
</evidence>
<sequence length="334" mass="37652">MVPFEDPIFLGLRTQYYRYLVKHLATVNKLMNSNLAVENSLAIHSLYVLSSLDANMSGHLWHKHMQGAFAYVQHLGGVKGVQNLPNGLHRFRLLLCRAIFGNTLSPATNQMLGYACYTDDELQIALRDQEVSGDTPCPVDMLMCMIQISRLRTQLAYRVTEKPTLLAEVQQTFDAINGFDLQAWAAERNLSDKGITLSLGEVYVVAVRLYGYLTLPHTRLTNRTANQHHTRVMGGLDSGHGRCEAETRRLMKLLRHLWSNITYKPALMWPLLVAGVGLSTGTAEDRQFVDNCVVSIWQSPIIECNSIQGLEKLRIFWAGGYTAWDDCFNEPSMC</sequence>
<accession>A0ACC1QZ73</accession>
<reference evidence="1" key="1">
    <citation type="submission" date="2022-07" db="EMBL/GenBank/DDBJ databases">
        <title>Genome Sequence of Lecanicillium saksenae.</title>
        <authorList>
            <person name="Buettner E."/>
        </authorList>
    </citation>
    <scope>NUCLEOTIDE SEQUENCE</scope>
    <source>
        <strain evidence="1">VT-O1</strain>
    </source>
</reference>
<keyword evidence="2" id="KW-1185">Reference proteome</keyword>
<evidence type="ECO:0000313" key="2">
    <source>
        <dbReference type="Proteomes" id="UP001148737"/>
    </source>
</evidence>
<comment type="caution">
    <text evidence="1">The sequence shown here is derived from an EMBL/GenBank/DDBJ whole genome shotgun (WGS) entry which is preliminary data.</text>
</comment>
<proteinExistence type="predicted"/>
<dbReference type="Proteomes" id="UP001148737">
    <property type="component" value="Unassembled WGS sequence"/>
</dbReference>
<name>A0ACC1QZ73_9HYPO</name>
<organism evidence="1 2">
    <name type="scientific">Lecanicillium saksenae</name>
    <dbReference type="NCBI Taxonomy" id="468837"/>
    <lineage>
        <taxon>Eukaryota</taxon>
        <taxon>Fungi</taxon>
        <taxon>Dikarya</taxon>
        <taxon>Ascomycota</taxon>
        <taxon>Pezizomycotina</taxon>
        <taxon>Sordariomycetes</taxon>
        <taxon>Hypocreomycetidae</taxon>
        <taxon>Hypocreales</taxon>
        <taxon>Cordycipitaceae</taxon>
        <taxon>Lecanicillium</taxon>
    </lineage>
</organism>